<protein>
    <submittedName>
        <fullName evidence="7">Transmembrane protein</fullName>
    </submittedName>
</protein>
<feature type="transmembrane region" description="Helical" evidence="6">
    <location>
        <begin position="65"/>
        <end position="87"/>
    </location>
</feature>
<dbReference type="Pfam" id="PF07947">
    <property type="entry name" value="YhhN"/>
    <property type="match status" value="1"/>
</dbReference>
<evidence type="ECO:0000256" key="4">
    <source>
        <dbReference type="ARBA" id="ARBA00022989"/>
    </source>
</evidence>
<dbReference type="PANTHER" id="PTHR31885:SF6">
    <property type="entry name" value="GH04784P"/>
    <property type="match status" value="1"/>
</dbReference>
<dbReference type="GO" id="GO:0016020">
    <property type="term" value="C:membrane"/>
    <property type="evidence" value="ECO:0007669"/>
    <property type="project" value="UniProtKB-SubCell"/>
</dbReference>
<dbReference type="KEGG" id="dfa:DFA_11568"/>
<feature type="transmembrane region" description="Helical" evidence="6">
    <location>
        <begin position="160"/>
        <end position="181"/>
    </location>
</feature>
<keyword evidence="4 6" id="KW-1133">Transmembrane helix</keyword>
<dbReference type="AlphaFoldDB" id="F4QDL0"/>
<comment type="subcellular location">
    <subcellularLocation>
        <location evidence="1">Membrane</location>
        <topology evidence="1">Multi-pass membrane protein</topology>
    </subcellularLocation>
</comment>
<keyword evidence="3 6" id="KW-0812">Transmembrane</keyword>
<dbReference type="Proteomes" id="UP000007797">
    <property type="component" value="Unassembled WGS sequence"/>
</dbReference>
<evidence type="ECO:0000256" key="6">
    <source>
        <dbReference type="SAM" id="Phobius"/>
    </source>
</evidence>
<dbReference type="GO" id="GO:0016787">
    <property type="term" value="F:hydrolase activity"/>
    <property type="evidence" value="ECO:0007669"/>
    <property type="project" value="TreeGrafter"/>
</dbReference>
<dbReference type="RefSeq" id="XP_004350515.1">
    <property type="nucleotide sequence ID" value="XM_004350464.1"/>
</dbReference>
<dbReference type="PANTHER" id="PTHR31885">
    <property type="entry name" value="GH04784P"/>
    <property type="match status" value="1"/>
</dbReference>
<dbReference type="InterPro" id="IPR012506">
    <property type="entry name" value="TMEM86B-like"/>
</dbReference>
<feature type="transmembrane region" description="Helical" evidence="6">
    <location>
        <begin position="107"/>
        <end position="128"/>
    </location>
</feature>
<evidence type="ECO:0000313" key="7">
    <source>
        <dbReference type="EMBL" id="EGG13807.1"/>
    </source>
</evidence>
<evidence type="ECO:0000256" key="3">
    <source>
        <dbReference type="ARBA" id="ARBA00022692"/>
    </source>
</evidence>
<feature type="transmembrane region" description="Helical" evidence="6">
    <location>
        <begin position="193"/>
        <end position="215"/>
    </location>
</feature>
<evidence type="ECO:0000256" key="1">
    <source>
        <dbReference type="ARBA" id="ARBA00004141"/>
    </source>
</evidence>
<proteinExistence type="inferred from homology"/>
<evidence type="ECO:0000256" key="5">
    <source>
        <dbReference type="ARBA" id="ARBA00023136"/>
    </source>
</evidence>
<dbReference type="EMBL" id="GL883029">
    <property type="protein sequence ID" value="EGG13807.1"/>
    <property type="molecule type" value="Genomic_DNA"/>
</dbReference>
<keyword evidence="8" id="KW-1185">Reference proteome</keyword>
<name>F4QDL0_CACFS</name>
<feature type="transmembrane region" description="Helical" evidence="6">
    <location>
        <begin position="311"/>
        <end position="330"/>
    </location>
</feature>
<feature type="transmembrane region" description="Helical" evidence="6">
    <location>
        <begin position="269"/>
        <end position="290"/>
    </location>
</feature>
<reference evidence="8" key="1">
    <citation type="journal article" date="2011" name="Genome Res.">
        <title>Phylogeny-wide analysis of social amoeba genomes highlights ancient origins for complex intercellular communication.</title>
        <authorList>
            <person name="Heidel A.J."/>
            <person name="Lawal H.M."/>
            <person name="Felder M."/>
            <person name="Schilde C."/>
            <person name="Helps N.R."/>
            <person name="Tunggal B."/>
            <person name="Rivero F."/>
            <person name="John U."/>
            <person name="Schleicher M."/>
            <person name="Eichinger L."/>
            <person name="Platzer M."/>
            <person name="Noegel A.A."/>
            <person name="Schaap P."/>
            <person name="Gloeckner G."/>
        </authorList>
    </citation>
    <scope>NUCLEOTIDE SEQUENCE [LARGE SCALE GENOMIC DNA]</scope>
    <source>
        <strain evidence="8">SH3</strain>
    </source>
</reference>
<feature type="transmembrane region" description="Helical" evidence="6">
    <location>
        <begin position="34"/>
        <end position="53"/>
    </location>
</feature>
<comment type="similarity">
    <text evidence="2">Belongs to the TMEM86 family.</text>
</comment>
<gene>
    <name evidence="7" type="ORF">DFA_11568</name>
</gene>
<evidence type="ECO:0000256" key="2">
    <source>
        <dbReference type="ARBA" id="ARBA00007375"/>
    </source>
</evidence>
<accession>F4QDL0</accession>
<feature type="transmembrane region" description="Helical" evidence="6">
    <location>
        <begin position="135"/>
        <end position="154"/>
    </location>
</feature>
<organism evidence="7 8">
    <name type="scientific">Cavenderia fasciculata</name>
    <name type="common">Slime mold</name>
    <name type="synonym">Dictyostelium fasciculatum</name>
    <dbReference type="NCBI Taxonomy" id="261658"/>
    <lineage>
        <taxon>Eukaryota</taxon>
        <taxon>Amoebozoa</taxon>
        <taxon>Evosea</taxon>
        <taxon>Eumycetozoa</taxon>
        <taxon>Dictyostelia</taxon>
        <taxon>Acytosteliales</taxon>
        <taxon>Cavenderiaceae</taxon>
        <taxon>Cavenderia</taxon>
    </lineage>
</organism>
<dbReference type="OrthoDB" id="2133758at2759"/>
<keyword evidence="5 6" id="KW-0472">Membrane</keyword>
<sequence length="333" mass="37090">MNILSQEEPEILKVEMIQQYHEHTNEELNSHKDLWWKLMYTLFTLTAVGYLAARRKQNLKFHLIKPFPVLILGYVVLLWCSVNHGRADIGDFVNSMYHFIVPHNPSSYAIYVSVGLFLSAIGDLCLIFDRYFVHGILFFLTAHLSFILAFTAETESLSNFFTPLIVVFLVTVNIFFVYVFVTKITPLFIANTPKAVIVALFFYIAVIVTMCYTASVKALSNVLETFEAWSLLDHAHPVAAAAAATATATASTVVESGLFGSSMFKPSTLYALCGAFGAVLFFLSDIMILIRAINGLKNNQVSTIRRLLGSGDLGMITYWLGQFCIALSVTSSL</sequence>
<dbReference type="OMA" id="WLGQFCI"/>
<evidence type="ECO:0000313" key="8">
    <source>
        <dbReference type="Proteomes" id="UP000007797"/>
    </source>
</evidence>
<dbReference type="GeneID" id="14865637"/>